<gene>
    <name evidence="1" type="ORF">GCM10009539_15520</name>
</gene>
<sequence>MATKEELTAVLEAFLKDREADYERTPGGDFVVTLPGTRKQKTLANLVIGDHSLRVEAFVMRHPDENREELYAYLLTKNARMYGVSWSIDKAGDVYLTGRLPLASVTEDELDRILGAVLEYSDNSFNSMLEIGFPSAIRREWAWRVKRGESLQNLEAFADWAGN</sequence>
<name>A0ABN0TV53_9ACTN</name>
<proteinExistence type="predicted"/>
<dbReference type="EMBL" id="BAAAGX010000006">
    <property type="protein sequence ID" value="GAA0230996.1"/>
    <property type="molecule type" value="Genomic_DNA"/>
</dbReference>
<dbReference type="SUPFAM" id="SSF69635">
    <property type="entry name" value="Type III secretory system chaperone-like"/>
    <property type="match status" value="1"/>
</dbReference>
<dbReference type="Gene3D" id="3.30.1460.10">
    <property type="match status" value="1"/>
</dbReference>
<accession>A0ABN0TV53</accession>
<dbReference type="RefSeq" id="WP_344648028.1">
    <property type="nucleotide sequence ID" value="NZ_BAAAGX010000006.1"/>
</dbReference>
<organism evidence="1 2">
    <name type="scientific">Cryptosporangium japonicum</name>
    <dbReference type="NCBI Taxonomy" id="80872"/>
    <lineage>
        <taxon>Bacteria</taxon>
        <taxon>Bacillati</taxon>
        <taxon>Actinomycetota</taxon>
        <taxon>Actinomycetes</taxon>
        <taxon>Cryptosporangiales</taxon>
        <taxon>Cryptosporangiaceae</taxon>
        <taxon>Cryptosporangium</taxon>
    </lineage>
</organism>
<evidence type="ECO:0000313" key="1">
    <source>
        <dbReference type="EMBL" id="GAA0230996.1"/>
    </source>
</evidence>
<evidence type="ECO:0000313" key="2">
    <source>
        <dbReference type="Proteomes" id="UP001500967"/>
    </source>
</evidence>
<reference evidence="1 2" key="1">
    <citation type="journal article" date="2019" name="Int. J. Syst. Evol. Microbiol.">
        <title>The Global Catalogue of Microorganisms (GCM) 10K type strain sequencing project: providing services to taxonomists for standard genome sequencing and annotation.</title>
        <authorList>
            <consortium name="The Broad Institute Genomics Platform"/>
            <consortium name="The Broad Institute Genome Sequencing Center for Infectious Disease"/>
            <person name="Wu L."/>
            <person name="Ma J."/>
        </authorList>
    </citation>
    <scope>NUCLEOTIDE SEQUENCE [LARGE SCALE GENOMIC DNA]</scope>
    <source>
        <strain evidence="1 2">JCM 10425</strain>
    </source>
</reference>
<dbReference type="InterPro" id="IPR019660">
    <property type="entry name" value="Put_sensory_transdc_reg_YbjN"/>
</dbReference>
<dbReference type="Proteomes" id="UP001500967">
    <property type="component" value="Unassembled WGS sequence"/>
</dbReference>
<keyword evidence="2" id="KW-1185">Reference proteome</keyword>
<protein>
    <submittedName>
        <fullName evidence="1">YbjN domain-containing protein</fullName>
    </submittedName>
</protein>
<dbReference type="Pfam" id="PF10722">
    <property type="entry name" value="YbjN"/>
    <property type="match status" value="1"/>
</dbReference>
<comment type="caution">
    <text evidence="1">The sequence shown here is derived from an EMBL/GenBank/DDBJ whole genome shotgun (WGS) entry which is preliminary data.</text>
</comment>